<dbReference type="Gene3D" id="2.20.25.80">
    <property type="entry name" value="WRKY domain"/>
    <property type="match status" value="1"/>
</dbReference>
<evidence type="ECO:0000256" key="5">
    <source>
        <dbReference type="ARBA" id="ARBA00023242"/>
    </source>
</evidence>
<keyword evidence="3" id="KW-0238">DNA-binding</keyword>
<evidence type="ECO:0000313" key="10">
    <source>
        <dbReference type="Proteomes" id="UP001358586"/>
    </source>
</evidence>
<comment type="caution">
    <text evidence="9">The sequence shown here is derived from an EMBL/GenBank/DDBJ whole genome shotgun (WGS) entry which is preliminary data.</text>
</comment>
<dbReference type="EMBL" id="JARKNE010000007">
    <property type="protein sequence ID" value="KAK5817487.1"/>
    <property type="molecule type" value="Genomic_DNA"/>
</dbReference>
<dbReference type="PANTHER" id="PTHR31429:SF38">
    <property type="entry name" value="WRKY TRANSCRIPTION FACTOR 40-RELATED"/>
    <property type="match status" value="1"/>
</dbReference>
<evidence type="ECO:0000256" key="7">
    <source>
        <dbReference type="SAM" id="MobiDB-lite"/>
    </source>
</evidence>
<evidence type="ECO:0000256" key="6">
    <source>
        <dbReference type="SAM" id="Coils"/>
    </source>
</evidence>
<feature type="compositionally biased region" description="Low complexity" evidence="7">
    <location>
        <begin position="257"/>
        <end position="276"/>
    </location>
</feature>
<dbReference type="SMART" id="SM00774">
    <property type="entry name" value="WRKY"/>
    <property type="match status" value="1"/>
</dbReference>
<dbReference type="PANTHER" id="PTHR31429">
    <property type="entry name" value="WRKY TRANSCRIPTION FACTOR 36-RELATED"/>
    <property type="match status" value="1"/>
</dbReference>
<dbReference type="InterPro" id="IPR003657">
    <property type="entry name" value="WRKY_dom"/>
</dbReference>
<dbReference type="SUPFAM" id="SSF118290">
    <property type="entry name" value="WRKY DNA-binding domain"/>
    <property type="match status" value="1"/>
</dbReference>
<evidence type="ECO:0000256" key="1">
    <source>
        <dbReference type="ARBA" id="ARBA00004123"/>
    </source>
</evidence>
<proteinExistence type="predicted"/>
<keyword evidence="10" id="KW-1185">Reference proteome</keyword>
<keyword evidence="6" id="KW-0175">Coiled coil</keyword>
<accession>A0ABR0P8D1</accession>
<name>A0ABR0P8D1_GOSAR</name>
<dbReference type="InterPro" id="IPR044810">
    <property type="entry name" value="WRKY_plant"/>
</dbReference>
<keyword evidence="5" id="KW-0539">Nucleus</keyword>
<feature type="coiled-coil region" evidence="6">
    <location>
        <begin position="103"/>
        <end position="130"/>
    </location>
</feature>
<feature type="region of interest" description="Disordered" evidence="7">
    <location>
        <begin position="296"/>
        <end position="316"/>
    </location>
</feature>
<feature type="region of interest" description="Disordered" evidence="7">
    <location>
        <begin position="253"/>
        <end position="276"/>
    </location>
</feature>
<evidence type="ECO:0000313" key="9">
    <source>
        <dbReference type="EMBL" id="KAK5817487.1"/>
    </source>
</evidence>
<keyword evidence="4" id="KW-0804">Transcription</keyword>
<evidence type="ECO:0000256" key="3">
    <source>
        <dbReference type="ARBA" id="ARBA00023125"/>
    </source>
</evidence>
<comment type="subcellular location">
    <subcellularLocation>
        <location evidence="1">Nucleus</location>
    </subcellularLocation>
</comment>
<evidence type="ECO:0000259" key="8">
    <source>
        <dbReference type="PROSITE" id="PS50811"/>
    </source>
</evidence>
<dbReference type="Proteomes" id="UP001358586">
    <property type="component" value="Chromosome 7"/>
</dbReference>
<sequence length="353" mass="39500">MPFWCGRKRIPRDLTTFKVKRTTDNDGTSESLSLLCHDKVKGVGEPHLAISMKEANEASDLGARACQRSRRVALEALGNRRKDQIPFRQPTFMDVPSSVKDKAEGVEAELEQLQKENAALRLMLQVMRNKYKMLSEAYFRESNSQVPTICRGLTRFDLCEDQHSHKNILIPQLQLAANSSQVFVETDPRDESHIVKDGFQWRKYGQKVTKHNPFPRAYFRCSMAPGCPVKKKVQRCMEDKNFLMVTYEGQHNHEVNPSIGQSLSSPSSSATTSISGFPNSVLDNPLRSAIDLDLNLSSENSSGNGNGNDDDYNNKRSMEDHIAASLAKDPSFTLALAAAVARSFTEHPKPPTN</sequence>
<protein>
    <recommendedName>
        <fullName evidence="8">WRKY domain-containing protein</fullName>
    </recommendedName>
</protein>
<evidence type="ECO:0000256" key="2">
    <source>
        <dbReference type="ARBA" id="ARBA00023015"/>
    </source>
</evidence>
<keyword evidence="2" id="KW-0805">Transcription regulation</keyword>
<dbReference type="PROSITE" id="PS50811">
    <property type="entry name" value="WRKY"/>
    <property type="match status" value="1"/>
</dbReference>
<evidence type="ECO:0000256" key="4">
    <source>
        <dbReference type="ARBA" id="ARBA00023163"/>
    </source>
</evidence>
<organism evidence="9 10">
    <name type="scientific">Gossypium arboreum</name>
    <name type="common">Tree cotton</name>
    <name type="synonym">Gossypium nanking</name>
    <dbReference type="NCBI Taxonomy" id="29729"/>
    <lineage>
        <taxon>Eukaryota</taxon>
        <taxon>Viridiplantae</taxon>
        <taxon>Streptophyta</taxon>
        <taxon>Embryophyta</taxon>
        <taxon>Tracheophyta</taxon>
        <taxon>Spermatophyta</taxon>
        <taxon>Magnoliopsida</taxon>
        <taxon>eudicotyledons</taxon>
        <taxon>Gunneridae</taxon>
        <taxon>Pentapetalae</taxon>
        <taxon>rosids</taxon>
        <taxon>malvids</taxon>
        <taxon>Malvales</taxon>
        <taxon>Malvaceae</taxon>
        <taxon>Malvoideae</taxon>
        <taxon>Gossypium</taxon>
    </lineage>
</organism>
<dbReference type="InterPro" id="IPR036576">
    <property type="entry name" value="WRKY_dom_sf"/>
</dbReference>
<gene>
    <name evidence="9" type="ORF">PVK06_022411</name>
</gene>
<feature type="domain" description="WRKY" evidence="8">
    <location>
        <begin position="190"/>
        <end position="256"/>
    </location>
</feature>
<reference evidence="9 10" key="1">
    <citation type="submission" date="2023-03" db="EMBL/GenBank/DDBJ databases">
        <title>WGS of Gossypium arboreum.</title>
        <authorList>
            <person name="Yu D."/>
        </authorList>
    </citation>
    <scope>NUCLEOTIDE SEQUENCE [LARGE SCALE GENOMIC DNA]</scope>
    <source>
        <tissue evidence="9">Leaf</tissue>
    </source>
</reference>
<dbReference type="Pfam" id="PF03106">
    <property type="entry name" value="WRKY"/>
    <property type="match status" value="1"/>
</dbReference>